<reference evidence="1" key="1">
    <citation type="submission" date="2022-08" db="UniProtKB">
        <authorList>
            <consortium name="EnsemblMetazoa"/>
        </authorList>
    </citation>
    <scope>IDENTIFICATION</scope>
    <source>
        <strain evidence="1">EBRO</strain>
    </source>
</reference>
<dbReference type="AlphaFoldDB" id="A0A182J7V6"/>
<sequence>MFQQGIKQGLIAPMISRSSSSYVNVIFRYVPKLPNHAPCFGVIGIVFCSLPTIYVREITFWLLAALGFGGSIRGYTERAITRSPRTVSYNTTSRCTNCFVQLANSVPALSSTSRAAHECTPPVCVLYTDPRAHRALSKDESALEDDDVEEDDGSVTAVLVAVTLVVAALLLLLLEVLVVAVVMLVVVVAVVAVLVVVSVDEMAICDRRHCSDCVEPLGALAMLGQLGDIEGSSLLKSSSAPSCTVSLCSGSHRAHSPSTGLKPQ</sequence>
<name>A0A182J7V6_ANOAO</name>
<protein>
    <submittedName>
        <fullName evidence="1">Uncharacterized protein</fullName>
    </submittedName>
</protein>
<proteinExistence type="predicted"/>
<organism evidence="1">
    <name type="scientific">Anopheles atroparvus</name>
    <name type="common">European mosquito</name>
    <dbReference type="NCBI Taxonomy" id="41427"/>
    <lineage>
        <taxon>Eukaryota</taxon>
        <taxon>Metazoa</taxon>
        <taxon>Ecdysozoa</taxon>
        <taxon>Arthropoda</taxon>
        <taxon>Hexapoda</taxon>
        <taxon>Insecta</taxon>
        <taxon>Pterygota</taxon>
        <taxon>Neoptera</taxon>
        <taxon>Endopterygota</taxon>
        <taxon>Diptera</taxon>
        <taxon>Nematocera</taxon>
        <taxon>Culicoidea</taxon>
        <taxon>Culicidae</taxon>
        <taxon>Anophelinae</taxon>
        <taxon>Anopheles</taxon>
    </lineage>
</organism>
<dbReference type="VEuPathDB" id="VectorBase:AATE013036"/>
<evidence type="ECO:0000313" key="1">
    <source>
        <dbReference type="EnsemblMetazoa" id="AATE013036-PA.1"/>
    </source>
</evidence>
<dbReference type="EnsemblMetazoa" id="AATE013036-RA">
    <property type="protein sequence ID" value="AATE013036-PA.1"/>
    <property type="gene ID" value="AATE013036"/>
</dbReference>
<accession>A0A182J7V6</accession>